<dbReference type="Proteomes" id="UP001652582">
    <property type="component" value="Chromosome 10"/>
</dbReference>
<accession>A0ABM3LLM9</accession>
<dbReference type="RefSeq" id="XP_052739979.1">
    <property type="nucleotide sequence ID" value="XM_052884019.1"/>
</dbReference>
<evidence type="ECO:0000256" key="2">
    <source>
        <dbReference type="PROSITE-ProRule" id="PRU00124"/>
    </source>
</evidence>
<keyword evidence="1 2" id="KW-1015">Disulfide bond</keyword>
<comment type="caution">
    <text evidence="2">Lacks conserved residue(s) required for the propagation of feature annotation.</text>
</comment>
<feature type="disulfide bond" evidence="2">
    <location>
        <begin position="145"/>
        <end position="160"/>
    </location>
</feature>
<protein>
    <submittedName>
        <fullName evidence="4">Uncharacterized protein LOC112050347</fullName>
    </submittedName>
</protein>
<gene>
    <name evidence="4" type="primary">LOC112050347</name>
</gene>
<feature type="disulfide bond" evidence="2">
    <location>
        <begin position="133"/>
        <end position="151"/>
    </location>
</feature>
<evidence type="ECO:0000313" key="4">
    <source>
        <dbReference type="RefSeq" id="XP_052739979.1"/>
    </source>
</evidence>
<reference evidence="4" key="1">
    <citation type="submission" date="2025-08" db="UniProtKB">
        <authorList>
            <consortium name="RefSeq"/>
        </authorList>
    </citation>
    <scope>IDENTIFICATION</scope>
</reference>
<dbReference type="InterPro" id="IPR002172">
    <property type="entry name" value="LDrepeatLR_classA_rpt"/>
</dbReference>
<dbReference type="Gene3D" id="4.10.400.10">
    <property type="entry name" value="Low-density Lipoprotein Receptor"/>
    <property type="match status" value="1"/>
</dbReference>
<sequence>MLELRASQLSHPIKKMILYTRNSIQKLQHIIMKSKPNLETVKRLRNKCYSMLRTIYSHIVKKTNIGAESEEAYLFLQSINQNLGTALKRSHTGNKKIIGERCNCRNGKCSVAFCSKICAKACAVEPKLTRYYCLNNDSVVADKICDGVQDCSNGDDETNCKKDEVCRHHHLVVLRRNLERIGENIKGTALGELMSSWKVKVTCSPYLR</sequence>
<dbReference type="PROSITE" id="PS50068">
    <property type="entry name" value="LDLRA_2"/>
    <property type="match status" value="1"/>
</dbReference>
<dbReference type="CDD" id="cd00112">
    <property type="entry name" value="LDLa"/>
    <property type="match status" value="1"/>
</dbReference>
<dbReference type="GeneID" id="112050347"/>
<proteinExistence type="predicted"/>
<dbReference type="SUPFAM" id="SSF57424">
    <property type="entry name" value="LDL receptor-like module"/>
    <property type="match status" value="1"/>
</dbReference>
<organism evidence="3 4">
    <name type="scientific">Bicyclus anynana</name>
    <name type="common">Squinting bush brown butterfly</name>
    <dbReference type="NCBI Taxonomy" id="110368"/>
    <lineage>
        <taxon>Eukaryota</taxon>
        <taxon>Metazoa</taxon>
        <taxon>Ecdysozoa</taxon>
        <taxon>Arthropoda</taxon>
        <taxon>Hexapoda</taxon>
        <taxon>Insecta</taxon>
        <taxon>Pterygota</taxon>
        <taxon>Neoptera</taxon>
        <taxon>Endopterygota</taxon>
        <taxon>Lepidoptera</taxon>
        <taxon>Glossata</taxon>
        <taxon>Ditrysia</taxon>
        <taxon>Papilionoidea</taxon>
        <taxon>Nymphalidae</taxon>
        <taxon>Satyrinae</taxon>
        <taxon>Satyrini</taxon>
        <taxon>Mycalesina</taxon>
        <taxon>Bicyclus</taxon>
    </lineage>
</organism>
<evidence type="ECO:0000313" key="3">
    <source>
        <dbReference type="Proteomes" id="UP001652582"/>
    </source>
</evidence>
<keyword evidence="3" id="KW-1185">Reference proteome</keyword>
<name>A0ABM3LLM9_BICAN</name>
<evidence type="ECO:0000256" key="1">
    <source>
        <dbReference type="ARBA" id="ARBA00023157"/>
    </source>
</evidence>
<dbReference type="InterPro" id="IPR036055">
    <property type="entry name" value="LDL_receptor-like_sf"/>
</dbReference>